<name>A0A2I0JC31_PUNGR</name>
<dbReference type="InterPro" id="IPR056647">
    <property type="entry name" value="DUF7745"/>
</dbReference>
<organism evidence="4 5">
    <name type="scientific">Punica granatum</name>
    <name type="common">Pomegranate</name>
    <dbReference type="NCBI Taxonomy" id="22663"/>
    <lineage>
        <taxon>Eukaryota</taxon>
        <taxon>Viridiplantae</taxon>
        <taxon>Streptophyta</taxon>
        <taxon>Embryophyta</taxon>
        <taxon>Tracheophyta</taxon>
        <taxon>Spermatophyta</taxon>
        <taxon>Magnoliopsida</taxon>
        <taxon>eudicotyledons</taxon>
        <taxon>Gunneridae</taxon>
        <taxon>Pentapetalae</taxon>
        <taxon>rosids</taxon>
        <taxon>malvids</taxon>
        <taxon>Myrtales</taxon>
        <taxon>Lythraceae</taxon>
        <taxon>Punica</taxon>
    </lineage>
</organism>
<dbReference type="Proteomes" id="UP000233551">
    <property type="component" value="Unassembled WGS sequence"/>
</dbReference>
<proteinExistence type="predicted"/>
<dbReference type="PANTHER" id="PTHR48200:SF1">
    <property type="entry name" value="AMINOTRANSFERASE-LIKE PLANT MOBILE DOMAIN-CONTAINING PROTEIN"/>
    <property type="match status" value="1"/>
</dbReference>
<keyword evidence="5" id="KW-1185">Reference proteome</keyword>
<comment type="caution">
    <text evidence="4">The sequence shown here is derived from an EMBL/GenBank/DDBJ whole genome shotgun (WGS) entry which is preliminary data.</text>
</comment>
<evidence type="ECO:0000256" key="2">
    <source>
        <dbReference type="SAM" id="MobiDB-lite"/>
    </source>
</evidence>
<keyword evidence="1" id="KW-0175">Coiled coil</keyword>
<gene>
    <name evidence="4" type="ORF">CRG98_025818</name>
</gene>
<evidence type="ECO:0000256" key="1">
    <source>
        <dbReference type="SAM" id="Coils"/>
    </source>
</evidence>
<sequence>MARPTVCPRLDHLDPPGQQITCIWSTFRLVDRTFICLIVGDLPLLAECPIDWTFLRTAISFWDPQHAVFNFQGTELTPTVEEYTALIQRSMPTQHIIMPNQWASIPGRLSDLLGMNTAEINQELQNGWEHSVRTLWLENWTYIRALHATDDTYQRDAYHGFLSSSSGPFYSLALTLIDGALAQVVLQAVGGHSYVEALVAETVRSLDYVRASRRGRMRGSLHLLQIWLFAHIRPFCSSHPLSYIADDRSLVSHLLRVFGPSTRSVFDWKKFMEELTLGQFLWASHWNPGGPMVVGCPAIIGLPLISYLGCTLFPTNEERAFSATSSYVVRFYPQGLEPAHPPRAPPAPRAPPTAILQTESSVQAAMRTKLQTIKEERDRLRRELANTRAELTDQRELQRELAQTRARGESLNREIACLSATQDQARAKTLKVLTTGGAPPISHTLPIKNGRRKSTCCLRREYTTDAGLFSIVHDERATTTYPCRRATSTSRSSLGPSPTTNFNEHATTAGVRATTTWVCAATRHHRWAKSLVFELHPASRTWANCRPRSLGPADNYLSAHSSSDARAGNSPGPLLPTLVHHSSNCLTSAHDNFCAESGYVRTTSRVRAGSNYSLHCSSSDGLPDIERLCFCSHY</sequence>
<dbReference type="PANTHER" id="PTHR48200">
    <property type="entry name" value="PROTEIN, PUTATIVE-RELATED"/>
    <property type="match status" value="1"/>
</dbReference>
<dbReference type="AlphaFoldDB" id="A0A2I0JC31"/>
<protein>
    <recommendedName>
        <fullName evidence="3">DUF7745 domain-containing protein</fullName>
    </recommendedName>
</protein>
<dbReference type="Pfam" id="PF24924">
    <property type="entry name" value="DUF7745"/>
    <property type="match status" value="1"/>
</dbReference>
<feature type="region of interest" description="Disordered" evidence="2">
    <location>
        <begin position="484"/>
        <end position="504"/>
    </location>
</feature>
<evidence type="ECO:0000313" key="4">
    <source>
        <dbReference type="EMBL" id="PKI53812.1"/>
    </source>
</evidence>
<accession>A0A2I0JC31</accession>
<evidence type="ECO:0000313" key="5">
    <source>
        <dbReference type="Proteomes" id="UP000233551"/>
    </source>
</evidence>
<feature type="coiled-coil region" evidence="1">
    <location>
        <begin position="363"/>
        <end position="414"/>
    </location>
</feature>
<dbReference type="EMBL" id="PGOL01001831">
    <property type="protein sequence ID" value="PKI53812.1"/>
    <property type="molecule type" value="Genomic_DNA"/>
</dbReference>
<evidence type="ECO:0000259" key="3">
    <source>
        <dbReference type="Pfam" id="PF24924"/>
    </source>
</evidence>
<reference evidence="4 5" key="1">
    <citation type="submission" date="2017-11" db="EMBL/GenBank/DDBJ databases">
        <title>De-novo sequencing of pomegranate (Punica granatum L.) genome.</title>
        <authorList>
            <person name="Akparov Z."/>
            <person name="Amiraslanov A."/>
            <person name="Hajiyeva S."/>
            <person name="Abbasov M."/>
            <person name="Kaur K."/>
            <person name="Hamwieh A."/>
            <person name="Solovyev V."/>
            <person name="Salamov A."/>
            <person name="Braich B."/>
            <person name="Kosarev P."/>
            <person name="Mahmoud A."/>
            <person name="Hajiyev E."/>
            <person name="Babayeva S."/>
            <person name="Izzatullayeva V."/>
            <person name="Mammadov A."/>
            <person name="Mammadov A."/>
            <person name="Sharifova S."/>
            <person name="Ojaghi J."/>
            <person name="Eynullazada K."/>
            <person name="Bayramov B."/>
            <person name="Abdulazimova A."/>
            <person name="Shahmuradov I."/>
        </authorList>
    </citation>
    <scope>NUCLEOTIDE SEQUENCE [LARGE SCALE GENOMIC DNA]</scope>
    <source>
        <strain evidence="5">cv. AG2017</strain>
        <tissue evidence="4">Leaf</tissue>
    </source>
</reference>
<feature type="domain" description="DUF7745" evidence="3">
    <location>
        <begin position="45"/>
        <end position="311"/>
    </location>
</feature>